<accession>A0ABS9ZHM9</accession>
<dbReference type="Pfam" id="PF07865">
    <property type="entry name" value="DUF1652"/>
    <property type="match status" value="1"/>
</dbReference>
<name>A0ABS9ZHM9_9PSED</name>
<dbReference type="EMBL" id="LOHG01000005">
    <property type="protein sequence ID" value="MCI8209826.1"/>
    <property type="molecule type" value="Genomic_DNA"/>
</dbReference>
<keyword evidence="2" id="KW-1185">Reference proteome</keyword>
<comment type="caution">
    <text evidence="1">The sequence shown here is derived from an EMBL/GenBank/DDBJ whole genome shotgun (WGS) entry which is preliminary data.</text>
</comment>
<gene>
    <name evidence="1" type="ORF">AUC61_09785</name>
</gene>
<protein>
    <recommendedName>
        <fullName evidence="3">DUF1652 domain-containing protein</fullName>
    </recommendedName>
</protein>
<dbReference type="Proteomes" id="UP001320513">
    <property type="component" value="Unassembled WGS sequence"/>
</dbReference>
<evidence type="ECO:0000313" key="1">
    <source>
        <dbReference type="EMBL" id="MCI8209826.1"/>
    </source>
</evidence>
<sequence length="89" mass="10025">MIAYRLSTLELRSIVESAFLPLRCTCTVSPDSAMTVQIVDPHSERVELLVTGISLDRLNTTRDISELVAELRYDLAHTRHHHAKARIAV</sequence>
<reference evidence="1 2" key="1">
    <citation type="submission" date="2015-12" db="EMBL/GenBank/DDBJ databases">
        <title>Phylogenomics in the description of a new species in the Pseudomonas syringae group.</title>
        <authorList>
            <person name="Busquets A."/>
            <person name="Gomila M."/>
            <person name="Beiki F."/>
            <person name="Rahimian H."/>
            <person name="Mulet M."/>
            <person name="Sanchez D."/>
            <person name="Garcia-Valdes E."/>
            <person name="Lalucat J."/>
        </authorList>
    </citation>
    <scope>NUCLEOTIDE SEQUENCE [LARGE SCALE GENOMIC DNA]</scope>
    <source>
        <strain evidence="1 2">S25</strain>
    </source>
</reference>
<organism evidence="1 2">
    <name type="scientific">Pseudomonas maioricensis</name>
    <dbReference type="NCBI Taxonomy" id="1766623"/>
    <lineage>
        <taxon>Bacteria</taxon>
        <taxon>Pseudomonadati</taxon>
        <taxon>Pseudomonadota</taxon>
        <taxon>Gammaproteobacteria</taxon>
        <taxon>Pseudomonadales</taxon>
        <taxon>Pseudomonadaceae</taxon>
        <taxon>Pseudomonas</taxon>
    </lineage>
</organism>
<dbReference type="RefSeq" id="WP_243245733.1">
    <property type="nucleotide sequence ID" value="NZ_LOHG01000005.1"/>
</dbReference>
<evidence type="ECO:0008006" key="3">
    <source>
        <dbReference type="Google" id="ProtNLM"/>
    </source>
</evidence>
<proteinExistence type="predicted"/>
<evidence type="ECO:0000313" key="2">
    <source>
        <dbReference type="Proteomes" id="UP001320513"/>
    </source>
</evidence>
<dbReference type="InterPro" id="IPR012448">
    <property type="entry name" value="DUF1652"/>
</dbReference>